<keyword evidence="2" id="KW-1185">Reference proteome</keyword>
<comment type="caution">
    <text evidence="1">The sequence shown here is derived from an EMBL/GenBank/DDBJ whole genome shotgun (WGS) entry which is preliminary data.</text>
</comment>
<protein>
    <submittedName>
        <fullName evidence="1">Uncharacterized protein</fullName>
    </submittedName>
</protein>
<name>A0ACC3BLG0_PYRYE</name>
<gene>
    <name evidence="1" type="ORF">I4F81_001182</name>
</gene>
<organism evidence="1 2">
    <name type="scientific">Pyropia yezoensis</name>
    <name type="common">Susabi-nori</name>
    <name type="synonym">Porphyra yezoensis</name>
    <dbReference type="NCBI Taxonomy" id="2788"/>
    <lineage>
        <taxon>Eukaryota</taxon>
        <taxon>Rhodophyta</taxon>
        <taxon>Bangiophyceae</taxon>
        <taxon>Bangiales</taxon>
        <taxon>Bangiaceae</taxon>
        <taxon>Pyropia</taxon>
    </lineage>
</organism>
<sequence length="282" mass="27794">MDAFISAPAFIGPHLSPGDTIAVVGATGGVGLLTLRRLAASPGAPFALRAVCRSVPADGLLPPGVKVVRGDIRRPAGAGGDDAATATAAPLTACLDGATVVVIAVGTTAFPTKAWRGGNTPRAVDAEGVSAVVAALGAATTRVVLVSSVGVDRRGRLPFALLNAFGVLDAKAEGEAAVAAWAAASPSRTAVVVRPGRLTGAPQTNVGTTWVTGRPAEEEAGVVARGDTLIGDVSRAVTADAVAWAVTTEGAGGLDFSIVGRPVGAQAGAGNWLSDLDGLLVD</sequence>
<reference evidence="1" key="1">
    <citation type="submission" date="2019-11" db="EMBL/GenBank/DDBJ databases">
        <title>Nori genome reveals adaptations in red seaweeds to the harsh intertidal environment.</title>
        <authorList>
            <person name="Wang D."/>
            <person name="Mao Y."/>
        </authorList>
    </citation>
    <scope>NUCLEOTIDE SEQUENCE</scope>
    <source>
        <tissue evidence="1">Gametophyte</tissue>
    </source>
</reference>
<evidence type="ECO:0000313" key="1">
    <source>
        <dbReference type="EMBL" id="KAK1858581.1"/>
    </source>
</evidence>
<evidence type="ECO:0000313" key="2">
    <source>
        <dbReference type="Proteomes" id="UP000798662"/>
    </source>
</evidence>
<accession>A0ACC3BLG0</accession>
<dbReference type="Proteomes" id="UP000798662">
    <property type="component" value="Chromosome 1"/>
</dbReference>
<proteinExistence type="predicted"/>
<dbReference type="EMBL" id="CM020618">
    <property type="protein sequence ID" value="KAK1858581.1"/>
    <property type="molecule type" value="Genomic_DNA"/>
</dbReference>